<comment type="caution">
    <text evidence="2">The sequence shown here is derived from an EMBL/GenBank/DDBJ whole genome shotgun (WGS) entry which is preliminary data.</text>
</comment>
<dbReference type="PANTHER" id="PTHR42999:SF1">
    <property type="entry name" value="PENTAPEPTIDE REPEAT-CONTAINING PROTEIN"/>
    <property type="match status" value="1"/>
</dbReference>
<dbReference type="PANTHER" id="PTHR42999">
    <property type="entry name" value="ANTIBIOTIC RESISTANCE PROTEIN MCBG"/>
    <property type="match status" value="1"/>
</dbReference>
<dbReference type="InterPro" id="IPR052949">
    <property type="entry name" value="PA_immunity-related"/>
</dbReference>
<organism evidence="2 3">
    <name type="scientific">Gilvimarinus japonicus</name>
    <dbReference type="NCBI Taxonomy" id="1796469"/>
    <lineage>
        <taxon>Bacteria</taxon>
        <taxon>Pseudomonadati</taxon>
        <taxon>Pseudomonadota</taxon>
        <taxon>Gammaproteobacteria</taxon>
        <taxon>Cellvibrionales</taxon>
        <taxon>Cellvibrionaceae</taxon>
        <taxon>Gilvimarinus</taxon>
    </lineage>
</organism>
<keyword evidence="1" id="KW-0472">Membrane</keyword>
<keyword evidence="3" id="KW-1185">Reference proteome</keyword>
<dbReference type="SUPFAM" id="SSF141571">
    <property type="entry name" value="Pentapeptide repeat-like"/>
    <property type="match status" value="1"/>
</dbReference>
<feature type="transmembrane region" description="Helical" evidence="1">
    <location>
        <begin position="12"/>
        <end position="30"/>
    </location>
</feature>
<dbReference type="Proteomes" id="UP001595548">
    <property type="component" value="Unassembled WGS sequence"/>
</dbReference>
<proteinExistence type="predicted"/>
<keyword evidence="1" id="KW-1133">Transmembrane helix</keyword>
<dbReference type="Gene3D" id="2.160.20.80">
    <property type="entry name" value="E3 ubiquitin-protein ligase SopA"/>
    <property type="match status" value="1"/>
</dbReference>
<accession>A0ABV7HQJ6</accession>
<dbReference type="Pfam" id="PF13599">
    <property type="entry name" value="Pentapeptide_4"/>
    <property type="match status" value="1"/>
</dbReference>
<dbReference type="EMBL" id="JBHRTL010000022">
    <property type="protein sequence ID" value="MFC3156032.1"/>
    <property type="molecule type" value="Genomic_DNA"/>
</dbReference>
<dbReference type="RefSeq" id="WP_382417100.1">
    <property type="nucleotide sequence ID" value="NZ_AP031500.1"/>
</dbReference>
<evidence type="ECO:0000256" key="1">
    <source>
        <dbReference type="SAM" id="Phobius"/>
    </source>
</evidence>
<sequence length="285" mass="32183">MKIIIKSPVATLATIAAVLVLAVFLITAFWSDVSSTVLPNTKLGLYNKDFWENFLVELHGIVFELSIIGVLLLWLDSKRTKSGEIKRLREDLEDYSTLDYPEINVKKLGHMKRLNEHKIKNIDVQNLVLNELKVKGIIAEDSRLIGLKIVAGSVVSSNFKSMRMRSSNFHESTIKSTIFESCDLLKSKFNESICKGVDFTNSSLERADFTNSDLQSSIFNGCDVRGAKFDGANLKHVSFHNSKHLTSELLLRAKNLDYVKVSDEIMAELIAQRPDMKYQKNKGRP</sequence>
<keyword evidence="1" id="KW-0812">Transmembrane</keyword>
<evidence type="ECO:0000313" key="2">
    <source>
        <dbReference type="EMBL" id="MFC3156032.1"/>
    </source>
</evidence>
<feature type="transmembrane region" description="Helical" evidence="1">
    <location>
        <begin position="50"/>
        <end position="75"/>
    </location>
</feature>
<name>A0ABV7HQJ6_9GAMM</name>
<evidence type="ECO:0000313" key="3">
    <source>
        <dbReference type="Proteomes" id="UP001595548"/>
    </source>
</evidence>
<protein>
    <submittedName>
        <fullName evidence="2">Pentapeptide repeat-containing protein</fullName>
    </submittedName>
</protein>
<reference evidence="3" key="1">
    <citation type="journal article" date="2019" name="Int. J. Syst. Evol. Microbiol.">
        <title>The Global Catalogue of Microorganisms (GCM) 10K type strain sequencing project: providing services to taxonomists for standard genome sequencing and annotation.</title>
        <authorList>
            <consortium name="The Broad Institute Genomics Platform"/>
            <consortium name="The Broad Institute Genome Sequencing Center for Infectious Disease"/>
            <person name="Wu L."/>
            <person name="Ma J."/>
        </authorList>
    </citation>
    <scope>NUCLEOTIDE SEQUENCE [LARGE SCALE GENOMIC DNA]</scope>
    <source>
        <strain evidence="3">KCTC 52141</strain>
    </source>
</reference>
<gene>
    <name evidence="2" type="ORF">ACFOEB_12555</name>
</gene>
<dbReference type="InterPro" id="IPR001646">
    <property type="entry name" value="5peptide_repeat"/>
</dbReference>